<feature type="transmembrane region" description="Helical" evidence="1">
    <location>
        <begin position="12"/>
        <end position="32"/>
    </location>
</feature>
<dbReference type="EMBL" id="JANVFS010000005">
    <property type="protein sequence ID" value="KAJ4491955.1"/>
    <property type="molecule type" value="Genomic_DNA"/>
</dbReference>
<keyword evidence="1" id="KW-0812">Transmembrane</keyword>
<name>A0A9W9AW33_9AGAR</name>
<evidence type="ECO:0000313" key="3">
    <source>
        <dbReference type="Proteomes" id="UP001150238"/>
    </source>
</evidence>
<feature type="transmembrane region" description="Helical" evidence="1">
    <location>
        <begin position="86"/>
        <end position="113"/>
    </location>
</feature>
<keyword evidence="1" id="KW-1133">Transmembrane helix</keyword>
<proteinExistence type="predicted"/>
<sequence>MTPEESALLSDFGAQLFYAIAALICTCTFYAAKEQEVVLAKFFWLALFYFYSRIHGHLWSNALRIWSTSRPRSFSERSSGGVTPLFIATSMVIEWFLAASALYPVSVIIIVNLEWSPLDYTLRNTYASNEEAGNHRARISSLKFAEDTQLERSQKFDNTTAN</sequence>
<protein>
    <submittedName>
        <fullName evidence="2">Uncharacterized protein</fullName>
    </submittedName>
</protein>
<organism evidence="2 3">
    <name type="scientific">Lentinula lateritia</name>
    <dbReference type="NCBI Taxonomy" id="40482"/>
    <lineage>
        <taxon>Eukaryota</taxon>
        <taxon>Fungi</taxon>
        <taxon>Dikarya</taxon>
        <taxon>Basidiomycota</taxon>
        <taxon>Agaricomycotina</taxon>
        <taxon>Agaricomycetes</taxon>
        <taxon>Agaricomycetidae</taxon>
        <taxon>Agaricales</taxon>
        <taxon>Marasmiineae</taxon>
        <taxon>Omphalotaceae</taxon>
        <taxon>Lentinula</taxon>
    </lineage>
</organism>
<reference evidence="2" key="1">
    <citation type="submission" date="2022-08" db="EMBL/GenBank/DDBJ databases">
        <authorList>
            <consortium name="DOE Joint Genome Institute"/>
            <person name="Min B."/>
            <person name="Riley R."/>
            <person name="Sierra-Patev S."/>
            <person name="Naranjo-Ortiz M."/>
            <person name="Looney B."/>
            <person name="Konkel Z."/>
            <person name="Slot J.C."/>
            <person name="Sakamoto Y."/>
            <person name="Steenwyk J.L."/>
            <person name="Rokas A."/>
            <person name="Carro J."/>
            <person name="Camarero S."/>
            <person name="Ferreira P."/>
            <person name="Molpeceres G."/>
            <person name="Ruiz-Duenas F.J."/>
            <person name="Serrano A."/>
            <person name="Henrissat B."/>
            <person name="Drula E."/>
            <person name="Hughes K.W."/>
            <person name="Mata J.L."/>
            <person name="Ishikawa N.K."/>
            <person name="Vargas-Isla R."/>
            <person name="Ushijima S."/>
            <person name="Smith C.A."/>
            <person name="Ahrendt S."/>
            <person name="Andreopoulos W."/>
            <person name="He G."/>
            <person name="Labutti K."/>
            <person name="Lipzen A."/>
            <person name="Ng V."/>
            <person name="Sandor L."/>
            <person name="Barry K."/>
            <person name="Martinez A.T."/>
            <person name="Xiao Y."/>
            <person name="Gibbons J.G."/>
            <person name="Terashima K."/>
            <person name="Hibbett D.S."/>
            <person name="Grigoriev I.V."/>
        </authorList>
    </citation>
    <scope>NUCLEOTIDE SEQUENCE</scope>
    <source>
        <strain evidence="2">Sp2 HRB7682 ss15</strain>
    </source>
</reference>
<dbReference type="AlphaFoldDB" id="A0A9W9AW33"/>
<gene>
    <name evidence="2" type="ORF">C8J55DRAFT_588595</name>
</gene>
<reference evidence="2" key="2">
    <citation type="journal article" date="2023" name="Proc. Natl. Acad. Sci. U.S.A.">
        <title>A global phylogenomic analysis of the shiitake genus Lentinula.</title>
        <authorList>
            <person name="Sierra-Patev S."/>
            <person name="Min B."/>
            <person name="Naranjo-Ortiz M."/>
            <person name="Looney B."/>
            <person name="Konkel Z."/>
            <person name="Slot J.C."/>
            <person name="Sakamoto Y."/>
            <person name="Steenwyk J.L."/>
            <person name="Rokas A."/>
            <person name="Carro J."/>
            <person name="Camarero S."/>
            <person name="Ferreira P."/>
            <person name="Molpeceres G."/>
            <person name="Ruiz-Duenas F.J."/>
            <person name="Serrano A."/>
            <person name="Henrissat B."/>
            <person name="Drula E."/>
            <person name="Hughes K.W."/>
            <person name="Mata J.L."/>
            <person name="Ishikawa N.K."/>
            <person name="Vargas-Isla R."/>
            <person name="Ushijima S."/>
            <person name="Smith C.A."/>
            <person name="Donoghue J."/>
            <person name="Ahrendt S."/>
            <person name="Andreopoulos W."/>
            <person name="He G."/>
            <person name="LaButti K."/>
            <person name="Lipzen A."/>
            <person name="Ng V."/>
            <person name="Riley R."/>
            <person name="Sandor L."/>
            <person name="Barry K."/>
            <person name="Martinez A.T."/>
            <person name="Xiao Y."/>
            <person name="Gibbons J.G."/>
            <person name="Terashima K."/>
            <person name="Grigoriev I.V."/>
            <person name="Hibbett D."/>
        </authorList>
    </citation>
    <scope>NUCLEOTIDE SEQUENCE</scope>
    <source>
        <strain evidence="2">Sp2 HRB7682 ss15</strain>
    </source>
</reference>
<evidence type="ECO:0000256" key="1">
    <source>
        <dbReference type="SAM" id="Phobius"/>
    </source>
</evidence>
<comment type="caution">
    <text evidence="2">The sequence shown here is derived from an EMBL/GenBank/DDBJ whole genome shotgun (WGS) entry which is preliminary data.</text>
</comment>
<feature type="transmembrane region" description="Helical" evidence="1">
    <location>
        <begin position="44"/>
        <end position="66"/>
    </location>
</feature>
<accession>A0A9W9AW33</accession>
<keyword evidence="1" id="KW-0472">Membrane</keyword>
<evidence type="ECO:0000313" key="2">
    <source>
        <dbReference type="EMBL" id="KAJ4491955.1"/>
    </source>
</evidence>
<dbReference type="Proteomes" id="UP001150238">
    <property type="component" value="Unassembled WGS sequence"/>
</dbReference>